<reference evidence="1" key="1">
    <citation type="journal article" date="2022" name="bioRxiv">
        <title>Sequencing and chromosome-scale assembly of the giantPleurodeles waltlgenome.</title>
        <authorList>
            <person name="Brown T."/>
            <person name="Elewa A."/>
            <person name="Iarovenko S."/>
            <person name="Subramanian E."/>
            <person name="Araus A.J."/>
            <person name="Petzold A."/>
            <person name="Susuki M."/>
            <person name="Suzuki K.-i.T."/>
            <person name="Hayashi T."/>
            <person name="Toyoda A."/>
            <person name="Oliveira C."/>
            <person name="Osipova E."/>
            <person name="Leigh N.D."/>
            <person name="Simon A."/>
            <person name="Yun M.H."/>
        </authorList>
    </citation>
    <scope>NUCLEOTIDE SEQUENCE</scope>
    <source>
        <strain evidence="1">20211129_DDA</strain>
        <tissue evidence="1">Liver</tissue>
    </source>
</reference>
<name>A0AAV7SVD2_PLEWA</name>
<accession>A0AAV7SVD2</accession>
<dbReference type="AlphaFoldDB" id="A0AAV7SVD2"/>
<evidence type="ECO:0000313" key="2">
    <source>
        <dbReference type="Proteomes" id="UP001066276"/>
    </source>
</evidence>
<comment type="caution">
    <text evidence="1">The sequence shown here is derived from an EMBL/GenBank/DDBJ whole genome shotgun (WGS) entry which is preliminary data.</text>
</comment>
<sequence>MGEWRWAVSLHVRLLGDGRVAPGSQSSHVYTRRWESGAGQSVFRCVCSVMGEWRWAVSLHVRMLGDGRVAPGSQSSRAYAR</sequence>
<protein>
    <submittedName>
        <fullName evidence="1">Uncharacterized protein</fullName>
    </submittedName>
</protein>
<evidence type="ECO:0000313" key="1">
    <source>
        <dbReference type="EMBL" id="KAJ1167946.1"/>
    </source>
</evidence>
<dbReference type="Proteomes" id="UP001066276">
    <property type="component" value="Chromosome 4_2"/>
</dbReference>
<proteinExistence type="predicted"/>
<dbReference type="EMBL" id="JANPWB010000008">
    <property type="protein sequence ID" value="KAJ1167946.1"/>
    <property type="molecule type" value="Genomic_DNA"/>
</dbReference>
<keyword evidence="2" id="KW-1185">Reference proteome</keyword>
<gene>
    <name evidence="1" type="ORF">NDU88_008331</name>
</gene>
<organism evidence="1 2">
    <name type="scientific">Pleurodeles waltl</name>
    <name type="common">Iberian ribbed newt</name>
    <dbReference type="NCBI Taxonomy" id="8319"/>
    <lineage>
        <taxon>Eukaryota</taxon>
        <taxon>Metazoa</taxon>
        <taxon>Chordata</taxon>
        <taxon>Craniata</taxon>
        <taxon>Vertebrata</taxon>
        <taxon>Euteleostomi</taxon>
        <taxon>Amphibia</taxon>
        <taxon>Batrachia</taxon>
        <taxon>Caudata</taxon>
        <taxon>Salamandroidea</taxon>
        <taxon>Salamandridae</taxon>
        <taxon>Pleurodelinae</taxon>
        <taxon>Pleurodeles</taxon>
    </lineage>
</organism>